<gene>
    <name evidence="4" type="ORF">DB43_EL00250</name>
</gene>
<protein>
    <submittedName>
        <fullName evidence="4">Uncharacterized protein</fullName>
    </submittedName>
</protein>
<evidence type="ECO:0000313" key="4">
    <source>
        <dbReference type="EMBL" id="KIA78214.1"/>
    </source>
</evidence>
<dbReference type="PANTHER" id="PTHR24171:SF8">
    <property type="entry name" value="BRCA1-ASSOCIATED RING DOMAIN PROTEIN 1"/>
    <property type="match status" value="1"/>
</dbReference>
<accession>A0A0C1EPP8</accession>
<proteinExistence type="predicted"/>
<name>A0A0C1EPP8_9BACT</name>
<dbReference type="GO" id="GO:0085020">
    <property type="term" value="P:protein K6-linked ubiquitination"/>
    <property type="evidence" value="ECO:0007669"/>
    <property type="project" value="TreeGrafter"/>
</dbReference>
<dbReference type="SMART" id="SM00248">
    <property type="entry name" value="ANK"/>
    <property type="match status" value="3"/>
</dbReference>
<dbReference type="PANTHER" id="PTHR24171">
    <property type="entry name" value="ANKYRIN REPEAT DOMAIN-CONTAINING PROTEIN 39-RELATED"/>
    <property type="match status" value="1"/>
</dbReference>
<evidence type="ECO:0000256" key="2">
    <source>
        <dbReference type="ARBA" id="ARBA00023043"/>
    </source>
</evidence>
<dbReference type="Gene3D" id="1.25.40.20">
    <property type="entry name" value="Ankyrin repeat-containing domain"/>
    <property type="match status" value="1"/>
</dbReference>
<dbReference type="AlphaFoldDB" id="A0A0C1EPP8"/>
<dbReference type="Pfam" id="PF12796">
    <property type="entry name" value="Ank_2"/>
    <property type="match status" value="1"/>
</dbReference>
<keyword evidence="1" id="KW-0677">Repeat</keyword>
<dbReference type="RefSeq" id="WP_237753884.1">
    <property type="nucleotide sequence ID" value="NZ_JSAM01000031.1"/>
</dbReference>
<dbReference type="InterPro" id="IPR002110">
    <property type="entry name" value="Ankyrin_rpt"/>
</dbReference>
<evidence type="ECO:0000256" key="1">
    <source>
        <dbReference type="ARBA" id="ARBA00022737"/>
    </source>
</evidence>
<evidence type="ECO:0000313" key="5">
    <source>
        <dbReference type="Proteomes" id="UP000031307"/>
    </source>
</evidence>
<evidence type="ECO:0000256" key="3">
    <source>
        <dbReference type="PROSITE-ProRule" id="PRU00023"/>
    </source>
</evidence>
<dbReference type="PROSITE" id="PS50297">
    <property type="entry name" value="ANK_REP_REGION"/>
    <property type="match status" value="1"/>
</dbReference>
<organism evidence="4 5">
    <name type="scientific">Parachlamydia acanthamoebae</name>
    <dbReference type="NCBI Taxonomy" id="83552"/>
    <lineage>
        <taxon>Bacteria</taxon>
        <taxon>Pseudomonadati</taxon>
        <taxon>Chlamydiota</taxon>
        <taxon>Chlamydiia</taxon>
        <taxon>Parachlamydiales</taxon>
        <taxon>Parachlamydiaceae</taxon>
        <taxon>Parachlamydia</taxon>
    </lineage>
</organism>
<dbReference type="SUPFAM" id="SSF48403">
    <property type="entry name" value="Ankyrin repeat"/>
    <property type="match status" value="1"/>
</dbReference>
<dbReference type="PATRIC" id="fig|83552.4.peg.602"/>
<reference evidence="4 5" key="1">
    <citation type="journal article" date="2014" name="Mol. Biol. Evol.">
        <title>Massive expansion of Ubiquitination-related gene families within the Chlamydiae.</title>
        <authorList>
            <person name="Domman D."/>
            <person name="Collingro A."/>
            <person name="Lagkouvardos I."/>
            <person name="Gehre L."/>
            <person name="Weinmaier T."/>
            <person name="Rattei T."/>
            <person name="Subtil A."/>
            <person name="Horn M."/>
        </authorList>
    </citation>
    <scope>NUCLEOTIDE SEQUENCE [LARGE SCALE GENOMIC DNA]</scope>
    <source>
        <strain evidence="4 5">OEW1</strain>
    </source>
</reference>
<dbReference type="InterPro" id="IPR036770">
    <property type="entry name" value="Ankyrin_rpt-contain_sf"/>
</dbReference>
<dbReference type="Proteomes" id="UP000031307">
    <property type="component" value="Unassembled WGS sequence"/>
</dbReference>
<dbReference type="EMBL" id="JSAM01000031">
    <property type="protein sequence ID" value="KIA78214.1"/>
    <property type="molecule type" value="Genomic_DNA"/>
</dbReference>
<dbReference type="GO" id="GO:0004842">
    <property type="term" value="F:ubiquitin-protein transferase activity"/>
    <property type="evidence" value="ECO:0007669"/>
    <property type="project" value="TreeGrafter"/>
</dbReference>
<sequence>MDAHPATSLHHAIFYQNIEKVEKRLQSFTATTSTDFFGIPPIQAVFYFAHDKQEILIPILLQQLSEWNKPDFLGQLPFQLALRKSPQLTIYMINRYENILDLSGMQGVCAYIASNDLVKSLLIEKKAGINKINSFLMQVIASKNFDHLKQIFETYPPFPIDPQNMLETSLLYSAFDSDDKDVVDLIFSKKPNPNFSFCFLGTPLHHLAKRGKNLQNQLYFTKQLLANHADIDSVDAQKNTPLHQAIAFENVSLAKFLIQNGACPHIQNASGQTAIDIAEEFWLFELVALMKEQN</sequence>
<dbReference type="PROSITE" id="PS50088">
    <property type="entry name" value="ANK_REPEAT"/>
    <property type="match status" value="1"/>
</dbReference>
<feature type="repeat" description="ANK" evidence="3">
    <location>
        <begin position="237"/>
        <end position="269"/>
    </location>
</feature>
<comment type="caution">
    <text evidence="4">The sequence shown here is derived from an EMBL/GenBank/DDBJ whole genome shotgun (WGS) entry which is preliminary data.</text>
</comment>
<keyword evidence="2 3" id="KW-0040">ANK repeat</keyword>